<dbReference type="AlphaFoldDB" id="A0A379AGI7"/>
<evidence type="ECO:0000313" key="3">
    <source>
        <dbReference type="Proteomes" id="UP000254640"/>
    </source>
</evidence>
<dbReference type="Proteomes" id="UP000254640">
    <property type="component" value="Unassembled WGS sequence"/>
</dbReference>
<dbReference type="RefSeq" id="WP_062757746.1">
    <property type="nucleotide sequence ID" value="NZ_CP077366.1"/>
</dbReference>
<reference evidence="2 3" key="1">
    <citation type="submission" date="2018-06" db="EMBL/GenBank/DDBJ databases">
        <authorList>
            <consortium name="Pathogen Informatics"/>
            <person name="Doyle S."/>
        </authorList>
    </citation>
    <scope>NUCLEOTIDE SEQUENCE [LARGE SCALE GENOMIC DNA]</scope>
    <source>
        <strain evidence="2 3">NCTC9381</strain>
    </source>
</reference>
<feature type="transmembrane region" description="Helical" evidence="1">
    <location>
        <begin position="12"/>
        <end position="29"/>
    </location>
</feature>
<proteinExistence type="predicted"/>
<keyword evidence="3" id="KW-1185">Reference proteome</keyword>
<keyword evidence="1" id="KW-0812">Transmembrane</keyword>
<sequence>MQNVPVFKKRTLMLMLMLMTTVFAGWRLSQLSPLEQSIIRKVNVSSRINLYITEASAGATTAFSYRFYLYDASRSDESFKESLNDDLKPFLITSDGDVFPRVRDKTVYLTINGEIFAFHNLPGIRINEEPYSVPVFLTASPL</sequence>
<accession>A0A379AGI7</accession>
<dbReference type="EMBL" id="UGSO01000001">
    <property type="protein sequence ID" value="SUB16632.1"/>
    <property type="molecule type" value="Genomic_DNA"/>
</dbReference>
<dbReference type="GeneID" id="66825791"/>
<organism evidence="2 3">
    <name type="scientific">Enterobacter agglomerans</name>
    <name type="common">Erwinia herbicola</name>
    <name type="synonym">Pantoea agglomerans</name>
    <dbReference type="NCBI Taxonomy" id="549"/>
    <lineage>
        <taxon>Bacteria</taxon>
        <taxon>Pseudomonadati</taxon>
        <taxon>Pseudomonadota</taxon>
        <taxon>Gammaproteobacteria</taxon>
        <taxon>Enterobacterales</taxon>
        <taxon>Erwiniaceae</taxon>
        <taxon>Pantoea</taxon>
        <taxon>Pantoea agglomerans group</taxon>
    </lineage>
</organism>
<name>A0A379AGI7_ENTAG</name>
<gene>
    <name evidence="2" type="ORF">NCTC9381_02547</name>
</gene>
<keyword evidence="1" id="KW-0472">Membrane</keyword>
<evidence type="ECO:0000313" key="2">
    <source>
        <dbReference type="EMBL" id="SUB16632.1"/>
    </source>
</evidence>
<evidence type="ECO:0000256" key="1">
    <source>
        <dbReference type="SAM" id="Phobius"/>
    </source>
</evidence>
<keyword evidence="1" id="KW-1133">Transmembrane helix</keyword>
<protein>
    <submittedName>
        <fullName evidence="2">Uncharacterized protein</fullName>
    </submittedName>
</protein>